<feature type="transmembrane region" description="Helical" evidence="8">
    <location>
        <begin position="135"/>
        <end position="155"/>
    </location>
</feature>
<evidence type="ECO:0000259" key="9">
    <source>
        <dbReference type="Pfam" id="PF01694"/>
    </source>
</evidence>
<dbReference type="Gene3D" id="1.20.1540.10">
    <property type="entry name" value="Rhomboid-like"/>
    <property type="match status" value="1"/>
</dbReference>
<dbReference type="Proteomes" id="UP000240987">
    <property type="component" value="Unassembled WGS sequence"/>
</dbReference>
<dbReference type="PANTHER" id="PTHR43066:SF1">
    <property type="entry name" value="RHOMBOID PROTEIN 2"/>
    <property type="match status" value="1"/>
</dbReference>
<evidence type="ECO:0000313" key="10">
    <source>
        <dbReference type="EMBL" id="PSU48148.1"/>
    </source>
</evidence>
<comment type="similarity">
    <text evidence="2">Belongs to the peptidase S54 family.</text>
</comment>
<organism evidence="10 11">
    <name type="scientific">Photobacterium frigidiphilum</name>
    <dbReference type="NCBI Taxonomy" id="264736"/>
    <lineage>
        <taxon>Bacteria</taxon>
        <taxon>Pseudomonadati</taxon>
        <taxon>Pseudomonadota</taxon>
        <taxon>Gammaproteobacteria</taxon>
        <taxon>Vibrionales</taxon>
        <taxon>Vibrionaceae</taxon>
        <taxon>Photobacterium</taxon>
    </lineage>
</organism>
<dbReference type="EMBL" id="PYMJ01000011">
    <property type="protein sequence ID" value="PSU48148.1"/>
    <property type="molecule type" value="Genomic_DNA"/>
</dbReference>
<keyword evidence="4 8" id="KW-0812">Transmembrane</keyword>
<dbReference type="SUPFAM" id="SSF144091">
    <property type="entry name" value="Rhomboid-like"/>
    <property type="match status" value="1"/>
</dbReference>
<dbReference type="GO" id="GO:0016020">
    <property type="term" value="C:membrane"/>
    <property type="evidence" value="ECO:0007669"/>
    <property type="project" value="UniProtKB-SubCell"/>
</dbReference>
<comment type="caution">
    <text evidence="10">The sequence shown here is derived from an EMBL/GenBank/DDBJ whole genome shotgun (WGS) entry which is preliminary data.</text>
</comment>
<feature type="domain" description="Peptidase S54 rhomboid" evidence="9">
    <location>
        <begin position="46"/>
        <end position="180"/>
    </location>
</feature>
<comment type="subcellular location">
    <subcellularLocation>
        <location evidence="1">Membrane</location>
        <topology evidence="1">Multi-pass membrane protein</topology>
    </subcellularLocation>
</comment>
<keyword evidence="11" id="KW-1185">Reference proteome</keyword>
<evidence type="ECO:0000256" key="5">
    <source>
        <dbReference type="ARBA" id="ARBA00022801"/>
    </source>
</evidence>
<gene>
    <name evidence="10" type="ORF">C9J12_13120</name>
</gene>
<keyword evidence="5" id="KW-0378">Hydrolase</keyword>
<feature type="transmembrane region" description="Helical" evidence="8">
    <location>
        <begin position="49"/>
        <end position="72"/>
    </location>
</feature>
<feature type="transmembrane region" description="Helical" evidence="8">
    <location>
        <begin position="84"/>
        <end position="103"/>
    </location>
</feature>
<dbReference type="RefSeq" id="WP_107243127.1">
    <property type="nucleotide sequence ID" value="NZ_PYMJ01000011.1"/>
</dbReference>
<proteinExistence type="inferred from homology"/>
<dbReference type="GO" id="GO:0006508">
    <property type="term" value="P:proteolysis"/>
    <property type="evidence" value="ECO:0007669"/>
    <property type="project" value="UniProtKB-KW"/>
</dbReference>
<dbReference type="GO" id="GO:0004252">
    <property type="term" value="F:serine-type endopeptidase activity"/>
    <property type="evidence" value="ECO:0007669"/>
    <property type="project" value="InterPro"/>
</dbReference>
<dbReference type="AlphaFoldDB" id="A0A2T3JGS5"/>
<dbReference type="Pfam" id="PF01694">
    <property type="entry name" value="Rhomboid"/>
    <property type="match status" value="1"/>
</dbReference>
<dbReference type="InterPro" id="IPR022764">
    <property type="entry name" value="Peptidase_S54_rhomboid_dom"/>
</dbReference>
<feature type="transmembrane region" description="Helical" evidence="8">
    <location>
        <begin position="161"/>
        <end position="179"/>
    </location>
</feature>
<evidence type="ECO:0000256" key="7">
    <source>
        <dbReference type="ARBA" id="ARBA00023136"/>
    </source>
</evidence>
<keyword evidence="3 10" id="KW-0645">Protease</keyword>
<keyword evidence="6 8" id="KW-1133">Transmembrane helix</keyword>
<accession>A0A2T3JGS5</accession>
<dbReference type="InterPro" id="IPR035952">
    <property type="entry name" value="Rhomboid-like_sf"/>
</dbReference>
<evidence type="ECO:0000256" key="2">
    <source>
        <dbReference type="ARBA" id="ARBA00009045"/>
    </source>
</evidence>
<sequence length="193" mass="21608">MDQQDKDALKVIGFIGLFCICVHIINVFLNGSLNSYGLLPRHITHLTGLVAYPFIHGSWSHLIGNLLSFFVLGLLVSRSGVSRLIVVFIVSWAISSIGVWFFGRASYHIGLSGIIYGLWAYLLVYAFMYRSLKSIAIAVIVMFFYGSMVWGVFPIHRWMSFESHLFGGFAGAIAGYWLAKRDKAREKDTATLS</sequence>
<feature type="transmembrane region" description="Helical" evidence="8">
    <location>
        <begin position="12"/>
        <end position="29"/>
    </location>
</feature>
<evidence type="ECO:0000313" key="11">
    <source>
        <dbReference type="Proteomes" id="UP000240987"/>
    </source>
</evidence>
<keyword evidence="7 8" id="KW-0472">Membrane</keyword>
<reference evidence="10 11" key="1">
    <citation type="submission" date="2018-01" db="EMBL/GenBank/DDBJ databases">
        <title>Whole genome sequencing of Histamine producing bacteria.</title>
        <authorList>
            <person name="Butler K."/>
        </authorList>
    </citation>
    <scope>NUCLEOTIDE SEQUENCE [LARGE SCALE GENOMIC DNA]</scope>
    <source>
        <strain evidence="10 11">JCM 12947</strain>
    </source>
</reference>
<evidence type="ECO:0000256" key="8">
    <source>
        <dbReference type="SAM" id="Phobius"/>
    </source>
</evidence>
<dbReference type="OrthoDB" id="465874at2"/>
<evidence type="ECO:0000256" key="4">
    <source>
        <dbReference type="ARBA" id="ARBA00022692"/>
    </source>
</evidence>
<evidence type="ECO:0000256" key="3">
    <source>
        <dbReference type="ARBA" id="ARBA00022670"/>
    </source>
</evidence>
<dbReference type="PANTHER" id="PTHR43066">
    <property type="entry name" value="RHOMBOID-RELATED PROTEIN"/>
    <property type="match status" value="1"/>
</dbReference>
<feature type="transmembrane region" description="Helical" evidence="8">
    <location>
        <begin position="109"/>
        <end position="128"/>
    </location>
</feature>
<name>A0A2T3JGS5_9GAMM</name>
<evidence type="ECO:0000256" key="1">
    <source>
        <dbReference type="ARBA" id="ARBA00004141"/>
    </source>
</evidence>
<protein>
    <submittedName>
        <fullName evidence="10">Rhomboid family intramembrane serine protease</fullName>
    </submittedName>
</protein>
<evidence type="ECO:0000256" key="6">
    <source>
        <dbReference type="ARBA" id="ARBA00022989"/>
    </source>
</evidence>